<gene>
    <name evidence="1" type="ORF">N656DRAFT_504752</name>
</gene>
<dbReference type="GeneID" id="89933995"/>
<keyword evidence="2" id="KW-1185">Reference proteome</keyword>
<evidence type="ECO:0000313" key="1">
    <source>
        <dbReference type="EMBL" id="KAK4107629.1"/>
    </source>
</evidence>
<sequence>MPESGICIAFNWGLASCPSRVSGARLRAEYVIHHMQIHALARPLHRLHEKEASKSSADINVRYSCSGLPYITFKLETRALLEGCQDILCTPALSHASAHVSSTVSQ</sequence>
<accession>A0AAN6QF50</accession>
<dbReference type="AlphaFoldDB" id="A0AAN6QF50"/>
<protein>
    <submittedName>
        <fullName evidence="1">Uncharacterized protein</fullName>
    </submittedName>
</protein>
<evidence type="ECO:0000313" key="2">
    <source>
        <dbReference type="Proteomes" id="UP001302812"/>
    </source>
</evidence>
<reference evidence="1" key="1">
    <citation type="journal article" date="2023" name="Mol. Phylogenet. Evol.">
        <title>Genome-scale phylogeny and comparative genomics of the fungal order Sordariales.</title>
        <authorList>
            <person name="Hensen N."/>
            <person name="Bonometti L."/>
            <person name="Westerberg I."/>
            <person name="Brannstrom I.O."/>
            <person name="Guillou S."/>
            <person name="Cros-Aarteil S."/>
            <person name="Calhoun S."/>
            <person name="Haridas S."/>
            <person name="Kuo A."/>
            <person name="Mondo S."/>
            <person name="Pangilinan J."/>
            <person name="Riley R."/>
            <person name="LaButti K."/>
            <person name="Andreopoulos B."/>
            <person name="Lipzen A."/>
            <person name="Chen C."/>
            <person name="Yan M."/>
            <person name="Daum C."/>
            <person name="Ng V."/>
            <person name="Clum A."/>
            <person name="Steindorff A."/>
            <person name="Ohm R.A."/>
            <person name="Martin F."/>
            <person name="Silar P."/>
            <person name="Natvig D.O."/>
            <person name="Lalanne C."/>
            <person name="Gautier V."/>
            <person name="Ament-Velasquez S.L."/>
            <person name="Kruys A."/>
            <person name="Hutchinson M.I."/>
            <person name="Powell A.J."/>
            <person name="Barry K."/>
            <person name="Miller A.N."/>
            <person name="Grigoriev I.V."/>
            <person name="Debuchy R."/>
            <person name="Gladieux P."/>
            <person name="Hiltunen Thoren M."/>
            <person name="Johannesson H."/>
        </authorList>
    </citation>
    <scope>NUCLEOTIDE SEQUENCE</scope>
    <source>
        <strain evidence="1">CBS 508.74</strain>
    </source>
</reference>
<organism evidence="1 2">
    <name type="scientific">Canariomyces notabilis</name>
    <dbReference type="NCBI Taxonomy" id="2074819"/>
    <lineage>
        <taxon>Eukaryota</taxon>
        <taxon>Fungi</taxon>
        <taxon>Dikarya</taxon>
        <taxon>Ascomycota</taxon>
        <taxon>Pezizomycotina</taxon>
        <taxon>Sordariomycetes</taxon>
        <taxon>Sordariomycetidae</taxon>
        <taxon>Sordariales</taxon>
        <taxon>Chaetomiaceae</taxon>
        <taxon>Canariomyces</taxon>
    </lineage>
</organism>
<name>A0AAN6QF50_9PEZI</name>
<dbReference type="Proteomes" id="UP001302812">
    <property type="component" value="Unassembled WGS sequence"/>
</dbReference>
<proteinExistence type="predicted"/>
<reference evidence="1" key="2">
    <citation type="submission" date="2023-05" db="EMBL/GenBank/DDBJ databases">
        <authorList>
            <consortium name="Lawrence Berkeley National Laboratory"/>
            <person name="Steindorff A."/>
            <person name="Hensen N."/>
            <person name="Bonometti L."/>
            <person name="Westerberg I."/>
            <person name="Brannstrom I.O."/>
            <person name="Guillou S."/>
            <person name="Cros-Aarteil S."/>
            <person name="Calhoun S."/>
            <person name="Haridas S."/>
            <person name="Kuo A."/>
            <person name="Mondo S."/>
            <person name="Pangilinan J."/>
            <person name="Riley R."/>
            <person name="Labutti K."/>
            <person name="Andreopoulos B."/>
            <person name="Lipzen A."/>
            <person name="Chen C."/>
            <person name="Yanf M."/>
            <person name="Daum C."/>
            <person name="Ng V."/>
            <person name="Clum A."/>
            <person name="Ohm R."/>
            <person name="Martin F."/>
            <person name="Silar P."/>
            <person name="Natvig D."/>
            <person name="Lalanne C."/>
            <person name="Gautier V."/>
            <person name="Ament-Velasquez S.L."/>
            <person name="Kruys A."/>
            <person name="Hutchinson M.I."/>
            <person name="Powell A.J."/>
            <person name="Barry K."/>
            <person name="Miller A.N."/>
            <person name="Grigoriev I.V."/>
            <person name="Debuchy R."/>
            <person name="Gladieux P."/>
            <person name="Thoren M.H."/>
            <person name="Johannesson H."/>
        </authorList>
    </citation>
    <scope>NUCLEOTIDE SEQUENCE</scope>
    <source>
        <strain evidence="1">CBS 508.74</strain>
    </source>
</reference>
<dbReference type="EMBL" id="MU853371">
    <property type="protein sequence ID" value="KAK4107629.1"/>
    <property type="molecule type" value="Genomic_DNA"/>
</dbReference>
<comment type="caution">
    <text evidence="1">The sequence shown here is derived from an EMBL/GenBank/DDBJ whole genome shotgun (WGS) entry which is preliminary data.</text>
</comment>
<dbReference type="RefSeq" id="XP_064665199.1">
    <property type="nucleotide sequence ID" value="XM_064809871.1"/>
</dbReference>